<dbReference type="PANTHER" id="PTHR44757">
    <property type="entry name" value="DIGUANYLATE CYCLASE DGCP"/>
    <property type="match status" value="1"/>
</dbReference>
<dbReference type="EMBL" id="CP071060">
    <property type="protein sequence ID" value="QSI75526.1"/>
    <property type="molecule type" value="Genomic_DNA"/>
</dbReference>
<evidence type="ECO:0000313" key="6">
    <source>
        <dbReference type="Proteomes" id="UP000663570"/>
    </source>
</evidence>
<dbReference type="InterPro" id="IPR029787">
    <property type="entry name" value="Nucleotide_cyclase"/>
</dbReference>
<feature type="domain" description="GGDEF" evidence="4">
    <location>
        <begin position="416"/>
        <end position="549"/>
    </location>
</feature>
<dbReference type="PIRSF" id="PIRSF005925">
    <property type="entry name" value="Dos"/>
    <property type="match status" value="1"/>
</dbReference>
<evidence type="ECO:0000259" key="2">
    <source>
        <dbReference type="PROSITE" id="PS50113"/>
    </source>
</evidence>
<keyword evidence="6" id="KW-1185">Reference proteome</keyword>
<dbReference type="PROSITE" id="PS50883">
    <property type="entry name" value="EAL"/>
    <property type="match status" value="1"/>
</dbReference>
<dbReference type="InterPro" id="IPR052155">
    <property type="entry name" value="Biofilm_reg_signaling"/>
</dbReference>
<sequence>MNDDRFAALAAGLDLVMWEADLPGRRFRFVSPYAETLLGYAKDEWYTPGFWQAHLHQDDRGFALAFDAAHAAESDRYEIEYRMVHAGGHAVFVRDLVVVRFDEDGNAIGLSGVMIDVTSDRALNHALTDSEHRFRAVMEQVPNISVQGYDPQRRVVFWNSASERLYGYSASEVRGRLLEELIIPEPMRDEVVRLHTHWLRTGEPIPAGELDLQRKDGSLVSVFSSHVMTHNRYGEPEMYCIDVDLTDIKRAEAALRDSEARFRLTVENAPVGIAILALDGRILQVNPRFCAITGYGAVDLLATSFAALTENGARDAYRTEVEACLSGAQQSFSLEARLQHKYGHELWVSATVSMMRNTSGAPEQLICAIEDVTEQRASKARFEWLAHHDPLTDLPNRTLLRDRLQQAMARALRAGKRAALMFLDLDRFKNINDSLGHAFGDQVLRAVAARLRTCVRDTDTVARLGGDEFLIVLECVENEQDVGIVARKIVDKLSLPLDVQAQTLSTGASIGIALYPEDGVDVDSLLKNADSAMYHAKDSGRNAFRFFTEAMNLSAIDRLRMENALRQALEFGELSLHYQPQVELTTTRLLGVEALLRWSNPVLGNVSPARFIPVAEESGLIVPIGEWVLGEACAQARRWRDEGIDTLTVAVNISALQFRRTDIVGKVRAALDRHGIPPGMLELELTESLLMHNAEEVLRTMNDLKALGVKLSIDDFGTGYSSLSYLKRFPVDRLKIDRSFVNDVADDPDDAAIVRAIVQLGRSLKLDVIAEGVETPSQLDFLTMEGCHSAQGFYFARPMPAAEVSTLLHAGIVAGGTQHAA</sequence>
<reference evidence="5 6" key="1">
    <citation type="submission" date="2021-02" db="EMBL/GenBank/DDBJ databases">
        <title>Niveibacterium changnyeongensis HC41.</title>
        <authorList>
            <person name="Kang M."/>
        </authorList>
    </citation>
    <scope>NUCLEOTIDE SEQUENCE [LARGE SCALE GENOMIC DNA]</scope>
    <source>
        <strain evidence="5 6">HC41</strain>
    </source>
</reference>
<dbReference type="InterPro" id="IPR000700">
    <property type="entry name" value="PAS-assoc_C"/>
</dbReference>
<dbReference type="InterPro" id="IPR035965">
    <property type="entry name" value="PAS-like_dom_sf"/>
</dbReference>
<dbReference type="Gene3D" id="3.30.70.270">
    <property type="match status" value="1"/>
</dbReference>
<dbReference type="PROSITE" id="PS50112">
    <property type="entry name" value="PAS"/>
    <property type="match status" value="2"/>
</dbReference>
<dbReference type="PANTHER" id="PTHR44757:SF2">
    <property type="entry name" value="BIOFILM ARCHITECTURE MAINTENANCE PROTEIN MBAA"/>
    <property type="match status" value="1"/>
</dbReference>
<feature type="domain" description="EAL" evidence="3">
    <location>
        <begin position="558"/>
        <end position="812"/>
    </location>
</feature>
<dbReference type="CDD" id="cd01948">
    <property type="entry name" value="EAL"/>
    <property type="match status" value="1"/>
</dbReference>
<feature type="domain" description="PAS" evidence="1">
    <location>
        <begin position="130"/>
        <end position="185"/>
    </location>
</feature>
<feature type="domain" description="PAC" evidence="2">
    <location>
        <begin position="332"/>
        <end position="384"/>
    </location>
</feature>
<dbReference type="SMART" id="SM00052">
    <property type="entry name" value="EAL"/>
    <property type="match status" value="1"/>
</dbReference>
<dbReference type="SUPFAM" id="SSF141868">
    <property type="entry name" value="EAL domain-like"/>
    <property type="match status" value="1"/>
</dbReference>
<dbReference type="CDD" id="cd00130">
    <property type="entry name" value="PAS"/>
    <property type="match status" value="3"/>
</dbReference>
<dbReference type="Gene3D" id="3.30.450.20">
    <property type="entry name" value="PAS domain"/>
    <property type="match status" value="3"/>
</dbReference>
<dbReference type="Pfam" id="PF00990">
    <property type="entry name" value="GGDEF"/>
    <property type="match status" value="1"/>
</dbReference>
<evidence type="ECO:0000259" key="4">
    <source>
        <dbReference type="PROSITE" id="PS50887"/>
    </source>
</evidence>
<dbReference type="SMART" id="SM00267">
    <property type="entry name" value="GGDEF"/>
    <property type="match status" value="1"/>
</dbReference>
<dbReference type="PROSITE" id="PS50113">
    <property type="entry name" value="PAC"/>
    <property type="match status" value="2"/>
</dbReference>
<feature type="domain" description="PAS" evidence="1">
    <location>
        <begin position="258"/>
        <end position="328"/>
    </location>
</feature>
<dbReference type="Gene3D" id="3.20.20.450">
    <property type="entry name" value="EAL domain"/>
    <property type="match status" value="1"/>
</dbReference>
<dbReference type="InterPro" id="IPR000014">
    <property type="entry name" value="PAS"/>
</dbReference>
<dbReference type="InterPro" id="IPR012226">
    <property type="entry name" value="Diguanyl_cyclase/Pdiesterase"/>
</dbReference>
<evidence type="ECO:0000313" key="5">
    <source>
        <dbReference type="EMBL" id="QSI75526.1"/>
    </source>
</evidence>
<evidence type="ECO:0000259" key="1">
    <source>
        <dbReference type="PROSITE" id="PS50112"/>
    </source>
</evidence>
<name>A0ABX7M3Q0_9RHOO</name>
<dbReference type="RefSeq" id="WP_206253151.1">
    <property type="nucleotide sequence ID" value="NZ_CP071060.1"/>
</dbReference>
<dbReference type="SUPFAM" id="SSF55073">
    <property type="entry name" value="Nucleotide cyclase"/>
    <property type="match status" value="1"/>
</dbReference>
<dbReference type="SMART" id="SM00091">
    <property type="entry name" value="PAS"/>
    <property type="match status" value="3"/>
</dbReference>
<dbReference type="Proteomes" id="UP000663570">
    <property type="component" value="Chromosome"/>
</dbReference>
<dbReference type="Pfam" id="PF08447">
    <property type="entry name" value="PAS_3"/>
    <property type="match status" value="3"/>
</dbReference>
<dbReference type="NCBIfam" id="TIGR00254">
    <property type="entry name" value="GGDEF"/>
    <property type="match status" value="1"/>
</dbReference>
<dbReference type="InterPro" id="IPR043128">
    <property type="entry name" value="Rev_trsase/Diguanyl_cyclase"/>
</dbReference>
<accession>A0ABX7M3Q0</accession>
<dbReference type="InterPro" id="IPR000160">
    <property type="entry name" value="GGDEF_dom"/>
</dbReference>
<dbReference type="Pfam" id="PF00563">
    <property type="entry name" value="EAL"/>
    <property type="match status" value="1"/>
</dbReference>
<dbReference type="SUPFAM" id="SSF55785">
    <property type="entry name" value="PYP-like sensor domain (PAS domain)"/>
    <property type="match status" value="3"/>
</dbReference>
<feature type="domain" description="PAC" evidence="2">
    <location>
        <begin position="77"/>
        <end position="129"/>
    </location>
</feature>
<dbReference type="CDD" id="cd01949">
    <property type="entry name" value="GGDEF"/>
    <property type="match status" value="1"/>
</dbReference>
<dbReference type="InterPro" id="IPR013655">
    <property type="entry name" value="PAS_fold_3"/>
</dbReference>
<dbReference type="InterPro" id="IPR001633">
    <property type="entry name" value="EAL_dom"/>
</dbReference>
<protein>
    <submittedName>
        <fullName evidence="5">EAL domain-containing protein</fullName>
    </submittedName>
</protein>
<evidence type="ECO:0000259" key="3">
    <source>
        <dbReference type="PROSITE" id="PS50883"/>
    </source>
</evidence>
<proteinExistence type="predicted"/>
<organism evidence="5 6">
    <name type="scientific">Niveibacterium microcysteis</name>
    <dbReference type="NCBI Taxonomy" id="2811415"/>
    <lineage>
        <taxon>Bacteria</taxon>
        <taxon>Pseudomonadati</taxon>
        <taxon>Pseudomonadota</taxon>
        <taxon>Betaproteobacteria</taxon>
        <taxon>Rhodocyclales</taxon>
        <taxon>Rhodocyclaceae</taxon>
        <taxon>Niveibacterium</taxon>
    </lineage>
</organism>
<gene>
    <name evidence="5" type="ORF">JY500_13585</name>
</gene>
<dbReference type="InterPro" id="IPR035919">
    <property type="entry name" value="EAL_sf"/>
</dbReference>
<dbReference type="PROSITE" id="PS50887">
    <property type="entry name" value="GGDEF"/>
    <property type="match status" value="1"/>
</dbReference>
<dbReference type="SMART" id="SM00086">
    <property type="entry name" value="PAC"/>
    <property type="match status" value="3"/>
</dbReference>
<dbReference type="InterPro" id="IPR001610">
    <property type="entry name" value="PAC"/>
</dbReference>
<dbReference type="NCBIfam" id="TIGR00229">
    <property type="entry name" value="sensory_box"/>
    <property type="match status" value="3"/>
</dbReference>